<evidence type="ECO:0000256" key="10">
    <source>
        <dbReference type="ARBA" id="ARBA00023186"/>
    </source>
</evidence>
<comment type="subcellular location">
    <subcellularLocation>
        <location evidence="1">Cell inner membrane</location>
        <topology evidence="1">Multi-pass membrane protein</topology>
    </subcellularLocation>
    <subcellularLocation>
        <location evidence="13">Cell membrane</location>
        <topology evidence="13">Multi-pass membrane protein</topology>
    </subcellularLocation>
</comment>
<dbReference type="GO" id="GO:0005886">
    <property type="term" value="C:plasma membrane"/>
    <property type="evidence" value="ECO:0007669"/>
    <property type="project" value="UniProtKB-SubCell"/>
</dbReference>
<gene>
    <name evidence="13 17" type="primary">yidC</name>
    <name evidence="17" type="ORF">G0Q06_06630</name>
</gene>
<sequence>MDKKSILLGIVFLAGGFLLMTYNGMQETKARQEKLLQQASENEQALRESDWDTAPTNPDETAFAPAETGPPPIEERIETATPIVDRPEEVLVTLENRDLAVTLSSYGGAIGEIVLKNYPNENPHTNENPNPVVLNKVSDQQALALNRSTGSQMAPMARFYELVRQTDSSATFKATLPSGLVITREYTLSMGDDPDSPNPYVISHITSLSNASSQAIILDRAFLNIGTAAPTAADYMGFNLNASYFENGDYDNIPASKFAGGGFIFKREPKEFIEERGVIQWGAVKNQFFVTIFTPERPAEGLIARGIRFPQDPKTGKVPTGVTAALEFGIPILQPGEKHVVSGGFYAGPKNHDRLSQLGNKQEDVMQLGWFLGMFLGAISFVATMLLTLMGGIHNLLGNWGLAIIITTFVIRLLLWPLTAKAARSSKRMQELQKPLQEIREKYQDNPQKLNAEMMKLWKRHKINPLSGCWPVLIQFPIFISFFNLLRNSSDLRFAEFLWIHDLSMPDATIPIPGDAALPFIGTAINILPFIWVVSMYFQMKMMPTPSIDNAQTKIIKWMPFIFFPFTYYFSSGLVLYWTTTNCFSIFQQWITNRTRDEEDVAIEEEIAEMEDKKKGKLPSGPLISKKKKNRKKDSR</sequence>
<comment type="similarity">
    <text evidence="2 13">Belongs to the OXA1/ALB3/YidC family. Type 1 subfamily.</text>
</comment>
<evidence type="ECO:0000256" key="7">
    <source>
        <dbReference type="ARBA" id="ARBA00022927"/>
    </source>
</evidence>
<evidence type="ECO:0000256" key="11">
    <source>
        <dbReference type="ARBA" id="ARBA00033245"/>
    </source>
</evidence>
<evidence type="ECO:0000256" key="3">
    <source>
        <dbReference type="ARBA" id="ARBA00015325"/>
    </source>
</evidence>
<comment type="caution">
    <text evidence="17">The sequence shown here is derived from an EMBL/GenBank/DDBJ whole genome shotgun (WGS) entry which is preliminary data.</text>
</comment>
<evidence type="ECO:0000256" key="14">
    <source>
        <dbReference type="SAM" id="MobiDB-lite"/>
    </source>
</evidence>
<feature type="transmembrane region" description="Helical" evidence="13">
    <location>
        <begin position="558"/>
        <end position="578"/>
    </location>
</feature>
<proteinExistence type="inferred from homology"/>
<evidence type="ECO:0000313" key="17">
    <source>
        <dbReference type="EMBL" id="NDV62117.1"/>
    </source>
</evidence>
<feature type="transmembrane region" description="Helical" evidence="13">
    <location>
        <begin position="463"/>
        <end position="486"/>
    </location>
</feature>
<feature type="domain" description="Membrane insertase YidC/Oxa/ALB C-terminal" evidence="15">
    <location>
        <begin position="400"/>
        <end position="594"/>
    </location>
</feature>
<dbReference type="InterPro" id="IPR028053">
    <property type="entry name" value="Membr_insert_YidC_N"/>
</dbReference>
<evidence type="ECO:0000256" key="9">
    <source>
        <dbReference type="ARBA" id="ARBA00023136"/>
    </source>
</evidence>
<dbReference type="GO" id="GO:0015031">
    <property type="term" value="P:protein transport"/>
    <property type="evidence" value="ECO:0007669"/>
    <property type="project" value="UniProtKB-KW"/>
</dbReference>
<evidence type="ECO:0000256" key="4">
    <source>
        <dbReference type="ARBA" id="ARBA00022448"/>
    </source>
</evidence>
<dbReference type="InterPro" id="IPR001708">
    <property type="entry name" value="YidC/ALB3/OXA1/COX18"/>
</dbReference>
<dbReference type="Proteomes" id="UP000478417">
    <property type="component" value="Unassembled WGS sequence"/>
</dbReference>
<feature type="domain" description="Membrane insertase YidC N-terminal" evidence="16">
    <location>
        <begin position="92"/>
        <end position="371"/>
    </location>
</feature>
<keyword evidence="8 13" id="KW-1133">Transmembrane helix</keyword>
<comment type="function">
    <text evidence="13">Required for the insertion and/or proper folding and/or complex formation of integral membrane proteins into the membrane. Involved in integration of membrane proteins that insert both dependently and independently of the Sec translocase complex, as well as at least some lipoproteins. Aids folding of multispanning membrane proteins.</text>
</comment>
<dbReference type="Pfam" id="PF14849">
    <property type="entry name" value="YidC_periplas"/>
    <property type="match status" value="1"/>
</dbReference>
<keyword evidence="10 13" id="KW-0143">Chaperone</keyword>
<evidence type="ECO:0000256" key="12">
    <source>
        <dbReference type="ARBA" id="ARBA00033342"/>
    </source>
</evidence>
<feature type="transmembrane region" description="Helical" evidence="13">
    <location>
        <begin position="400"/>
        <end position="419"/>
    </location>
</feature>
<feature type="region of interest" description="Disordered" evidence="14">
    <location>
        <begin position="37"/>
        <end position="73"/>
    </location>
</feature>
<feature type="transmembrane region" description="Helical" evidence="13">
    <location>
        <begin position="516"/>
        <end position="538"/>
    </location>
</feature>
<evidence type="ECO:0000256" key="5">
    <source>
        <dbReference type="ARBA" id="ARBA00022475"/>
    </source>
</evidence>
<comment type="subunit">
    <text evidence="13">Interacts with the Sec translocase complex via SecD. Specifically interacts with transmembrane segments of nascent integral membrane proteins during membrane integration.</text>
</comment>
<keyword evidence="9 13" id="KW-0472">Membrane</keyword>
<evidence type="ECO:0000256" key="2">
    <source>
        <dbReference type="ARBA" id="ARBA00010527"/>
    </source>
</evidence>
<evidence type="ECO:0000256" key="13">
    <source>
        <dbReference type="HAMAP-Rule" id="MF_01810"/>
    </source>
</evidence>
<dbReference type="InterPro" id="IPR047196">
    <property type="entry name" value="YidC_ALB_C"/>
</dbReference>
<organism evidence="17 18">
    <name type="scientific">Oceanipulchritudo coccoides</name>
    <dbReference type="NCBI Taxonomy" id="2706888"/>
    <lineage>
        <taxon>Bacteria</taxon>
        <taxon>Pseudomonadati</taxon>
        <taxon>Verrucomicrobiota</taxon>
        <taxon>Opitutia</taxon>
        <taxon>Puniceicoccales</taxon>
        <taxon>Oceanipulchritudinaceae</taxon>
        <taxon>Oceanipulchritudo</taxon>
    </lineage>
</organism>
<evidence type="ECO:0000259" key="15">
    <source>
        <dbReference type="Pfam" id="PF02096"/>
    </source>
</evidence>
<dbReference type="NCBIfam" id="TIGR03592">
    <property type="entry name" value="yidC_oxa1_cterm"/>
    <property type="match status" value="1"/>
</dbReference>
<keyword evidence="4 13" id="KW-0813">Transport</keyword>
<dbReference type="PANTHER" id="PTHR12428:SF65">
    <property type="entry name" value="CYTOCHROME C OXIDASE ASSEMBLY PROTEIN COX18, MITOCHONDRIAL"/>
    <property type="match status" value="1"/>
</dbReference>
<dbReference type="GO" id="GO:0032977">
    <property type="term" value="F:membrane insertase activity"/>
    <property type="evidence" value="ECO:0007669"/>
    <property type="project" value="InterPro"/>
</dbReference>
<evidence type="ECO:0000256" key="6">
    <source>
        <dbReference type="ARBA" id="ARBA00022692"/>
    </source>
</evidence>
<accession>A0A6B2M207</accession>
<dbReference type="InterPro" id="IPR028055">
    <property type="entry name" value="YidC/Oxa/ALB_C"/>
</dbReference>
<dbReference type="PRINTS" id="PR00701">
    <property type="entry name" value="60KDINNERMP"/>
</dbReference>
<feature type="transmembrane region" description="Helical" evidence="13">
    <location>
        <begin position="6"/>
        <end position="25"/>
    </location>
</feature>
<dbReference type="PANTHER" id="PTHR12428">
    <property type="entry name" value="OXA1"/>
    <property type="match status" value="1"/>
</dbReference>
<dbReference type="InterPro" id="IPR019998">
    <property type="entry name" value="Membr_insert_YidC"/>
</dbReference>
<name>A0A6B2M207_9BACT</name>
<reference evidence="17 18" key="1">
    <citation type="submission" date="2020-02" db="EMBL/GenBank/DDBJ databases">
        <title>Albibacoteraceae fam. nov., the first described family within the subdivision 4 Verrucomicrobia.</title>
        <authorList>
            <person name="Xi F."/>
        </authorList>
    </citation>
    <scope>NUCLEOTIDE SEQUENCE [LARGE SCALE GENOMIC DNA]</scope>
    <source>
        <strain evidence="17 18">CK1056</strain>
    </source>
</reference>
<dbReference type="GO" id="GO:0051205">
    <property type="term" value="P:protein insertion into membrane"/>
    <property type="evidence" value="ECO:0007669"/>
    <property type="project" value="TreeGrafter"/>
</dbReference>
<dbReference type="CDD" id="cd19961">
    <property type="entry name" value="EcYidC-like_peri"/>
    <property type="match status" value="1"/>
</dbReference>
<keyword evidence="6 13" id="KW-0812">Transmembrane</keyword>
<keyword evidence="7 13" id="KW-0653">Protein transport</keyword>
<feature type="region of interest" description="Disordered" evidence="14">
    <location>
        <begin position="611"/>
        <end position="636"/>
    </location>
</feature>
<dbReference type="RefSeq" id="WP_163963740.1">
    <property type="nucleotide sequence ID" value="NZ_JAAGNX010000002.1"/>
</dbReference>
<dbReference type="HAMAP" id="MF_01810">
    <property type="entry name" value="YidC_type1"/>
    <property type="match status" value="1"/>
</dbReference>
<evidence type="ECO:0000313" key="18">
    <source>
        <dbReference type="Proteomes" id="UP000478417"/>
    </source>
</evidence>
<evidence type="ECO:0000256" key="8">
    <source>
        <dbReference type="ARBA" id="ARBA00022989"/>
    </source>
</evidence>
<evidence type="ECO:0000259" key="16">
    <source>
        <dbReference type="Pfam" id="PF14849"/>
    </source>
</evidence>
<dbReference type="Gene3D" id="2.70.98.90">
    <property type="match status" value="1"/>
</dbReference>
<dbReference type="CDD" id="cd20070">
    <property type="entry name" value="5TM_YidC_Alb3"/>
    <property type="match status" value="1"/>
</dbReference>
<feature type="transmembrane region" description="Helical" evidence="13">
    <location>
        <begin position="368"/>
        <end position="394"/>
    </location>
</feature>
<protein>
    <recommendedName>
        <fullName evidence="3 13">Membrane protein insertase YidC</fullName>
    </recommendedName>
    <alternativeName>
        <fullName evidence="12 13">Foldase YidC</fullName>
    </alternativeName>
    <alternativeName>
        <fullName evidence="11 13">Membrane integrase YidC</fullName>
    </alternativeName>
    <alternativeName>
        <fullName evidence="13">Membrane protein YidC</fullName>
    </alternativeName>
</protein>
<feature type="compositionally biased region" description="Basic residues" evidence="14">
    <location>
        <begin position="625"/>
        <end position="636"/>
    </location>
</feature>
<keyword evidence="5 13" id="KW-1003">Cell membrane</keyword>
<keyword evidence="18" id="KW-1185">Reference proteome</keyword>
<dbReference type="PRINTS" id="PR01900">
    <property type="entry name" value="YIDCPROTEIN"/>
</dbReference>
<dbReference type="InterPro" id="IPR038221">
    <property type="entry name" value="YidC_periplasmic_sf"/>
</dbReference>
<dbReference type="NCBIfam" id="TIGR03593">
    <property type="entry name" value="yidC_nterm"/>
    <property type="match status" value="1"/>
</dbReference>
<dbReference type="Pfam" id="PF02096">
    <property type="entry name" value="60KD_IMP"/>
    <property type="match status" value="1"/>
</dbReference>
<dbReference type="AlphaFoldDB" id="A0A6B2M207"/>
<evidence type="ECO:0000256" key="1">
    <source>
        <dbReference type="ARBA" id="ARBA00004429"/>
    </source>
</evidence>
<dbReference type="EMBL" id="JAAGNX010000002">
    <property type="protein sequence ID" value="NDV62117.1"/>
    <property type="molecule type" value="Genomic_DNA"/>
</dbReference>